<sequence>MKNNHIKPRWRKVLVDFWENKARLALVIASIFIGVYAIGIIRVTSTILPANLQKTYENSIPANITIITDEFDQDLIDAINRTEDVANTDGRKTISVRARVAGEERWDNLTLIAVDNPDKQGLKELTLQEGDFPTQEGDLLILAEALQDFDVHVNSTMEIQLQDDTIRTVTVSGIVKDYTAGVENTMNRRNAFINSDDLPYFHSTPEFNTLYISVTGDSNDISHVQQVAQEVQEKVKDTGRIIYSQRLQTSDQHPYGNYINAVTVILNFVGILIVILGSFLVINTMNAIISEHTRQIGVMKLIGAQSRDIVKMYTVLVLLFGLVAFLIAVPASSFSAYLLSNRIATQLNGEMITTSHFPIVPYVIVIQAVIAFVVPVLACIIPIVQGAKTSVQQALHSNLIEIKTESSRLDKLLDKVKEVNGLLLLAMRNTFRRKSRLTLTLITLALGGSIFIGVFNVKAMLDEHINALANYCSADLYLTFNRTYPIDEIIPIAEQIEGVTAVEGWKTLTAILETDDQSEQVTIEAPPDDSQMLGALVQTGRWVTADEDHTIVVNENFYQNFPDLKPGDSIILKIGGKDEVFKVVGIYNFTGLSDKRAYINYATATQLTGNWSKTNSFRIVTEDHSLDSILGMEDTVNKAFQDHGYDVNSVTSTQVIIDESGEKINLVISVLMILAILTGLVGAIGLSGTLSLNVLERTSEIGILRAIGAHDKAVSQLVVYEGLFTGLVSYVIGALVSFPVSIFLGNMVNQAIFKTQATLTINPIGFLIWFVLVIVMSMVASLLPARNATRLTIREVLAYE</sequence>
<evidence type="ECO:0000313" key="9">
    <source>
        <dbReference type="EMBL" id="KUK46597.1"/>
    </source>
</evidence>
<dbReference type="Proteomes" id="UP000064249">
    <property type="component" value="Unassembled WGS sequence"/>
</dbReference>
<evidence type="ECO:0000256" key="3">
    <source>
        <dbReference type="ARBA" id="ARBA00022692"/>
    </source>
</evidence>
<dbReference type="AlphaFoldDB" id="A0A101FY45"/>
<dbReference type="PANTHER" id="PTHR30572">
    <property type="entry name" value="MEMBRANE COMPONENT OF TRANSPORTER-RELATED"/>
    <property type="match status" value="1"/>
</dbReference>
<dbReference type="EMBL" id="LGFU01000018">
    <property type="protein sequence ID" value="KUK46597.1"/>
    <property type="molecule type" value="Genomic_DNA"/>
</dbReference>
<feature type="transmembrane region" description="Helical" evidence="7">
    <location>
        <begin position="21"/>
        <end position="41"/>
    </location>
</feature>
<comment type="subcellular location">
    <subcellularLocation>
        <location evidence="1">Cell membrane</location>
        <topology evidence="1">Multi-pass membrane protein</topology>
    </subcellularLocation>
</comment>
<dbReference type="InterPro" id="IPR050250">
    <property type="entry name" value="Macrolide_Exporter_MacB"/>
</dbReference>
<feature type="transmembrane region" description="Helical" evidence="7">
    <location>
        <begin position="264"/>
        <end position="289"/>
    </location>
</feature>
<keyword evidence="5 7" id="KW-0472">Membrane</keyword>
<accession>A0A101FY45</accession>
<feature type="transmembrane region" description="Helical" evidence="7">
    <location>
        <begin position="359"/>
        <end position="384"/>
    </location>
</feature>
<feature type="transmembrane region" description="Helical" evidence="7">
    <location>
        <begin position="717"/>
        <end position="744"/>
    </location>
</feature>
<dbReference type="PANTHER" id="PTHR30572:SF4">
    <property type="entry name" value="ABC TRANSPORTER PERMEASE YTRF"/>
    <property type="match status" value="1"/>
</dbReference>
<reference evidence="9 10" key="1">
    <citation type="journal article" date="2015" name="MBio">
        <title>Genome-Resolved Metagenomic Analysis Reveals Roles for Candidate Phyla and Other Microbial Community Members in Biogeochemical Transformations in Oil Reservoirs.</title>
        <authorList>
            <person name="Hu P."/>
            <person name="Tom L."/>
            <person name="Singh A."/>
            <person name="Thomas B.C."/>
            <person name="Baker B.J."/>
            <person name="Piceno Y.M."/>
            <person name="Andersen G.L."/>
            <person name="Banfield J.F."/>
        </authorList>
    </citation>
    <scope>NUCLEOTIDE SEQUENCE [LARGE SCALE GENOMIC DNA]</scope>
    <source>
        <strain evidence="9">46_16</strain>
    </source>
</reference>
<feature type="domain" description="ABC3 transporter permease C-terminal" evidence="8">
    <location>
        <begin position="672"/>
        <end position="792"/>
    </location>
</feature>
<dbReference type="InterPro" id="IPR003838">
    <property type="entry name" value="ABC3_permease_C"/>
</dbReference>
<comment type="caution">
    <text evidence="9">The sequence shown here is derived from an EMBL/GenBank/DDBJ whole genome shotgun (WGS) entry which is preliminary data.</text>
</comment>
<organism evidence="9 10">
    <name type="scientific">Anaerolinea thermophila</name>
    <dbReference type="NCBI Taxonomy" id="167964"/>
    <lineage>
        <taxon>Bacteria</taxon>
        <taxon>Bacillati</taxon>
        <taxon>Chloroflexota</taxon>
        <taxon>Anaerolineae</taxon>
        <taxon>Anaerolineales</taxon>
        <taxon>Anaerolineaceae</taxon>
        <taxon>Anaerolinea</taxon>
    </lineage>
</organism>
<evidence type="ECO:0000256" key="4">
    <source>
        <dbReference type="ARBA" id="ARBA00022989"/>
    </source>
</evidence>
<feature type="transmembrane region" description="Helical" evidence="7">
    <location>
        <begin position="310"/>
        <end position="339"/>
    </location>
</feature>
<keyword evidence="2" id="KW-1003">Cell membrane</keyword>
<evidence type="ECO:0000256" key="5">
    <source>
        <dbReference type="ARBA" id="ARBA00023136"/>
    </source>
</evidence>
<dbReference type="GO" id="GO:0005886">
    <property type="term" value="C:plasma membrane"/>
    <property type="evidence" value="ECO:0007669"/>
    <property type="project" value="UniProtKB-SubCell"/>
</dbReference>
<feature type="transmembrane region" description="Helical" evidence="7">
    <location>
        <begin position="666"/>
        <end position="696"/>
    </location>
</feature>
<name>A0A101FY45_9CHLR</name>
<feature type="domain" description="ABC3 transporter permease C-terminal" evidence="8">
    <location>
        <begin position="267"/>
        <end position="390"/>
    </location>
</feature>
<dbReference type="Pfam" id="PF02687">
    <property type="entry name" value="FtsX"/>
    <property type="match status" value="2"/>
</dbReference>
<evidence type="ECO:0000256" key="1">
    <source>
        <dbReference type="ARBA" id="ARBA00004651"/>
    </source>
</evidence>
<feature type="transmembrane region" description="Helical" evidence="7">
    <location>
        <begin position="764"/>
        <end position="785"/>
    </location>
</feature>
<evidence type="ECO:0000256" key="2">
    <source>
        <dbReference type="ARBA" id="ARBA00022475"/>
    </source>
</evidence>
<evidence type="ECO:0000313" key="10">
    <source>
        <dbReference type="Proteomes" id="UP000064249"/>
    </source>
</evidence>
<evidence type="ECO:0000259" key="8">
    <source>
        <dbReference type="Pfam" id="PF02687"/>
    </source>
</evidence>
<evidence type="ECO:0000256" key="6">
    <source>
        <dbReference type="ARBA" id="ARBA00038076"/>
    </source>
</evidence>
<dbReference type="GO" id="GO:0022857">
    <property type="term" value="F:transmembrane transporter activity"/>
    <property type="evidence" value="ECO:0007669"/>
    <property type="project" value="TreeGrafter"/>
</dbReference>
<gene>
    <name evidence="9" type="ORF">XD73_0533</name>
</gene>
<proteinExistence type="inferred from homology"/>
<keyword evidence="3 7" id="KW-0812">Transmembrane</keyword>
<keyword evidence="4 7" id="KW-1133">Transmembrane helix</keyword>
<feature type="transmembrane region" description="Helical" evidence="7">
    <location>
        <begin position="437"/>
        <end position="457"/>
    </location>
</feature>
<comment type="similarity">
    <text evidence="6">Belongs to the ABC-4 integral membrane protein family.</text>
</comment>
<evidence type="ECO:0000256" key="7">
    <source>
        <dbReference type="SAM" id="Phobius"/>
    </source>
</evidence>
<protein>
    <recommendedName>
        <fullName evidence="8">ABC3 transporter permease C-terminal domain-containing protein</fullName>
    </recommendedName>
</protein>